<evidence type="ECO:0000259" key="9">
    <source>
        <dbReference type="Pfam" id="PF00479"/>
    </source>
</evidence>
<evidence type="ECO:0000256" key="7">
    <source>
        <dbReference type="ARBA" id="ARBA00047696"/>
    </source>
</evidence>
<keyword evidence="6 8" id="KW-0119">Carbohydrate metabolism</keyword>
<dbReference type="Gene3D" id="3.40.50.720">
    <property type="entry name" value="NAD(P)-binding Rossmann-like Domain"/>
    <property type="match status" value="1"/>
</dbReference>
<dbReference type="UniPathway" id="UPA00115">
    <property type="reaction ID" value="UER00408"/>
</dbReference>
<gene>
    <name evidence="11" type="ORF">A3Q56_00795</name>
</gene>
<dbReference type="PANTHER" id="PTHR23429:SF0">
    <property type="entry name" value="GLUCOSE-6-PHOSPHATE 1-DEHYDROGENASE"/>
    <property type="match status" value="1"/>
</dbReference>
<keyword evidence="5 8" id="KW-0560">Oxidoreductase</keyword>
<dbReference type="NCBIfam" id="TIGR00871">
    <property type="entry name" value="zwf"/>
    <property type="match status" value="1"/>
</dbReference>
<comment type="pathway">
    <text evidence="1 8">Carbohydrate degradation; pentose phosphate pathway; D-ribulose 5-phosphate from D-glucose 6-phosphate (oxidative stage): step 1/3.</text>
</comment>
<dbReference type="Pfam" id="PF02781">
    <property type="entry name" value="G6PD_C"/>
    <property type="match status" value="1"/>
</dbReference>
<keyword evidence="3 8" id="KW-0313">Glucose metabolism</keyword>
<organism evidence="11 12">
    <name type="scientific">Intoshia linei</name>
    <dbReference type="NCBI Taxonomy" id="1819745"/>
    <lineage>
        <taxon>Eukaryota</taxon>
        <taxon>Metazoa</taxon>
        <taxon>Spiralia</taxon>
        <taxon>Lophotrochozoa</taxon>
        <taxon>Mesozoa</taxon>
        <taxon>Orthonectida</taxon>
        <taxon>Rhopaluridae</taxon>
        <taxon>Intoshia</taxon>
    </lineage>
</organism>
<dbReference type="SUPFAM" id="SSF51735">
    <property type="entry name" value="NAD(P)-binding Rossmann-fold domains"/>
    <property type="match status" value="1"/>
</dbReference>
<keyword evidence="12" id="KW-1185">Reference proteome</keyword>
<proteinExistence type="inferred from homology"/>
<comment type="similarity">
    <text evidence="2 8">Belongs to the glucose-6-phosphate dehydrogenase family.</text>
</comment>
<dbReference type="InterPro" id="IPR022675">
    <property type="entry name" value="G6P_DH_C"/>
</dbReference>
<evidence type="ECO:0000256" key="2">
    <source>
        <dbReference type="ARBA" id="ARBA00009975"/>
    </source>
</evidence>
<feature type="domain" description="Glucose-6-phosphate dehydrogenase NAD-binding" evidence="9">
    <location>
        <begin position="4"/>
        <end position="183"/>
    </location>
</feature>
<dbReference type="InterPro" id="IPR036291">
    <property type="entry name" value="NAD(P)-bd_dom_sf"/>
</dbReference>
<dbReference type="AlphaFoldDB" id="A0A177BCT2"/>
<name>A0A177BCT2_9BILA</name>
<evidence type="ECO:0000256" key="6">
    <source>
        <dbReference type="ARBA" id="ARBA00023277"/>
    </source>
</evidence>
<keyword evidence="4 8" id="KW-0521">NADP</keyword>
<dbReference type="GO" id="GO:0004345">
    <property type="term" value="F:glucose-6-phosphate dehydrogenase activity"/>
    <property type="evidence" value="ECO:0007669"/>
    <property type="project" value="UniProtKB-EC"/>
</dbReference>
<dbReference type="PIRSF" id="PIRSF000110">
    <property type="entry name" value="G6PD"/>
    <property type="match status" value="1"/>
</dbReference>
<evidence type="ECO:0000256" key="5">
    <source>
        <dbReference type="ARBA" id="ARBA00023002"/>
    </source>
</evidence>
<dbReference type="HAMAP" id="MF_00966">
    <property type="entry name" value="G6PD"/>
    <property type="match status" value="1"/>
</dbReference>
<dbReference type="PRINTS" id="PR00079">
    <property type="entry name" value="G6PDHDRGNASE"/>
</dbReference>
<protein>
    <recommendedName>
        <fullName evidence="8">Glucose-6-phosphate 1-dehydrogenase</fullName>
        <ecNumber evidence="8">1.1.1.49</ecNumber>
    </recommendedName>
</protein>
<dbReference type="PROSITE" id="PS00069">
    <property type="entry name" value="G6P_DEHYDROGENASE"/>
    <property type="match status" value="1"/>
</dbReference>
<reference evidence="11 12" key="1">
    <citation type="submission" date="2016-04" db="EMBL/GenBank/DDBJ databases">
        <title>The genome of Intoshia linei affirms orthonectids as highly simplified spiralians.</title>
        <authorList>
            <person name="Mikhailov K.V."/>
            <person name="Slusarev G.S."/>
            <person name="Nikitin M.A."/>
            <person name="Logacheva M.D."/>
            <person name="Penin A."/>
            <person name="Aleoshin V."/>
            <person name="Panchin Y.V."/>
        </authorList>
    </citation>
    <scope>NUCLEOTIDE SEQUENCE [LARGE SCALE GENOMIC DNA]</scope>
    <source>
        <strain evidence="11">Intl2013</strain>
        <tissue evidence="11">Whole animal</tissue>
    </source>
</reference>
<feature type="domain" description="Glucose-6-phosphate dehydrogenase C-terminal" evidence="10">
    <location>
        <begin position="185"/>
        <end position="474"/>
    </location>
</feature>
<accession>A0A177BCT2</accession>
<dbReference type="Gene3D" id="3.30.360.10">
    <property type="entry name" value="Dihydrodipicolinate Reductase, domain 2"/>
    <property type="match status" value="1"/>
</dbReference>
<comment type="catalytic activity">
    <reaction evidence="7">
        <text>D-glucose 6-phosphate + NADP(+) = 6-phospho-D-glucono-1,5-lactone + NADPH + H(+)</text>
        <dbReference type="Rhea" id="RHEA:15841"/>
        <dbReference type="ChEBI" id="CHEBI:15378"/>
        <dbReference type="ChEBI" id="CHEBI:57783"/>
        <dbReference type="ChEBI" id="CHEBI:57955"/>
        <dbReference type="ChEBI" id="CHEBI:58349"/>
        <dbReference type="ChEBI" id="CHEBI:61548"/>
        <dbReference type="EC" id="1.1.1.49"/>
    </reaction>
    <physiologicalReaction direction="left-to-right" evidence="7">
        <dbReference type="Rhea" id="RHEA:15842"/>
    </physiologicalReaction>
</comment>
<evidence type="ECO:0000259" key="10">
    <source>
        <dbReference type="Pfam" id="PF02781"/>
    </source>
</evidence>
<dbReference type="EC" id="1.1.1.49" evidence="8"/>
<dbReference type="OrthoDB" id="60984at2759"/>
<dbReference type="SUPFAM" id="SSF55347">
    <property type="entry name" value="Glyceraldehyde-3-phosphate dehydrogenase-like, C-terminal domain"/>
    <property type="match status" value="1"/>
</dbReference>
<dbReference type="GO" id="GO:0005829">
    <property type="term" value="C:cytosol"/>
    <property type="evidence" value="ECO:0007669"/>
    <property type="project" value="TreeGrafter"/>
</dbReference>
<dbReference type="GO" id="GO:0006006">
    <property type="term" value="P:glucose metabolic process"/>
    <property type="evidence" value="ECO:0007669"/>
    <property type="project" value="UniProtKB-KW"/>
</dbReference>
<evidence type="ECO:0000256" key="8">
    <source>
        <dbReference type="RuleBase" id="RU362120"/>
    </source>
</evidence>
<evidence type="ECO:0000256" key="1">
    <source>
        <dbReference type="ARBA" id="ARBA00004937"/>
    </source>
</evidence>
<evidence type="ECO:0000313" key="11">
    <source>
        <dbReference type="EMBL" id="OAF71422.1"/>
    </source>
</evidence>
<dbReference type="InterPro" id="IPR019796">
    <property type="entry name" value="G6P_DH_AS"/>
</dbReference>
<comment type="caution">
    <text evidence="11">The sequence shown here is derived from an EMBL/GenBank/DDBJ whole genome shotgun (WGS) entry which is preliminary data.</text>
</comment>
<evidence type="ECO:0000256" key="4">
    <source>
        <dbReference type="ARBA" id="ARBA00022857"/>
    </source>
</evidence>
<dbReference type="GO" id="GO:0050661">
    <property type="term" value="F:NADP binding"/>
    <property type="evidence" value="ECO:0007669"/>
    <property type="project" value="InterPro"/>
</dbReference>
<dbReference type="Pfam" id="PF00479">
    <property type="entry name" value="G6PD_N"/>
    <property type="match status" value="1"/>
</dbReference>
<dbReference type="GO" id="GO:0009051">
    <property type="term" value="P:pentose-phosphate shunt, oxidative branch"/>
    <property type="evidence" value="ECO:0007669"/>
    <property type="project" value="TreeGrafter"/>
</dbReference>
<evidence type="ECO:0000313" key="12">
    <source>
        <dbReference type="Proteomes" id="UP000078046"/>
    </source>
</evidence>
<dbReference type="InterPro" id="IPR022674">
    <property type="entry name" value="G6P_DH_NAD-bd"/>
</dbReference>
<dbReference type="EMBL" id="LWCA01000052">
    <property type="protein sequence ID" value="OAF71422.1"/>
    <property type="molecule type" value="Genomic_DNA"/>
</dbReference>
<comment type="function">
    <text evidence="8">Catalyzes the rate-limiting step of the oxidative pentose-phosphate pathway, which represents a route for the dissimilation of carbohydrates besides glycolysis.</text>
</comment>
<dbReference type="PANTHER" id="PTHR23429">
    <property type="entry name" value="GLUCOSE-6-PHOSPHATE 1-DEHYDROGENASE G6PD"/>
    <property type="match status" value="1"/>
</dbReference>
<dbReference type="InterPro" id="IPR001282">
    <property type="entry name" value="G6P_DH"/>
</dbReference>
<evidence type="ECO:0000256" key="3">
    <source>
        <dbReference type="ARBA" id="ARBA00022526"/>
    </source>
</evidence>
<sequence length="485" mass="56493">MFFVLFGASGDLAKKKIYPSLWCLYRDNWMGKIIKVIGYARSDISVEKIKCSVKKYITLKSEKEEEMFDKFFSEMNLYYQGSYDNLDDFIKFDNFLNDIDPSANRIYYLALPSNVFISVSNMVEKIEGPRRVTDGFQTRLIIEKPFGHDSASSLELSKTLSNLFKEEELYRIDHYLGKEMVQNIMVLRFSNMIFESIWNNDRIANITFTFKEPFGISGRASFFDQYGMIRDAMQNHLMQLVSLVAMEKPNSDSVSDVRDAKVNVLMNILPAEMDTTVLGQYVKNNDVAESTSYLDEDGVPKNSITPTYACTVLTIDNNRWRGVPFILKCGKAMNERKCEIRIQFKKTESTKLFKSLSNKLINNELIIRIQPQESIYMKVTVKKPGSHYDLSETELDLTYNQRYPSVYIADAYERLIFDVINGSQLNCVRSDELRESWRIFTPLLDYITQNNIKPVPYQYGSRSFKEADNLISRFYTYSDSYKWHK</sequence>
<dbReference type="Proteomes" id="UP000078046">
    <property type="component" value="Unassembled WGS sequence"/>
</dbReference>